<comment type="caution">
    <text evidence="2">The sequence shown here is derived from an EMBL/GenBank/DDBJ whole genome shotgun (WGS) entry which is preliminary data.</text>
</comment>
<keyword evidence="1" id="KW-0812">Transmembrane</keyword>
<feature type="transmembrane region" description="Helical" evidence="1">
    <location>
        <begin position="25"/>
        <end position="43"/>
    </location>
</feature>
<gene>
    <name evidence="2" type="ORF">GCM10010917_19720</name>
</gene>
<evidence type="ECO:0000313" key="2">
    <source>
        <dbReference type="EMBL" id="GGA34503.1"/>
    </source>
</evidence>
<accession>A0ABQ1G1Y2</accession>
<reference evidence="3" key="1">
    <citation type="journal article" date="2019" name="Int. J. Syst. Evol. Microbiol.">
        <title>The Global Catalogue of Microorganisms (GCM) 10K type strain sequencing project: providing services to taxonomists for standard genome sequencing and annotation.</title>
        <authorList>
            <consortium name="The Broad Institute Genomics Platform"/>
            <consortium name="The Broad Institute Genome Sequencing Center for Infectious Disease"/>
            <person name="Wu L."/>
            <person name="Ma J."/>
        </authorList>
    </citation>
    <scope>NUCLEOTIDE SEQUENCE [LARGE SCALE GENOMIC DNA]</scope>
    <source>
        <strain evidence="3">CGMCC 1.15044</strain>
    </source>
</reference>
<dbReference type="Proteomes" id="UP000609323">
    <property type="component" value="Unassembled WGS sequence"/>
</dbReference>
<name>A0ABQ1G1Y2_9BACL</name>
<protein>
    <submittedName>
        <fullName evidence="2">Uncharacterized protein</fullName>
    </submittedName>
</protein>
<dbReference type="EMBL" id="BMHF01000005">
    <property type="protein sequence ID" value="GGA34503.1"/>
    <property type="molecule type" value="Genomic_DNA"/>
</dbReference>
<organism evidence="2 3">
    <name type="scientific">Paenibacillus physcomitrellae</name>
    <dbReference type="NCBI Taxonomy" id="1619311"/>
    <lineage>
        <taxon>Bacteria</taxon>
        <taxon>Bacillati</taxon>
        <taxon>Bacillota</taxon>
        <taxon>Bacilli</taxon>
        <taxon>Bacillales</taxon>
        <taxon>Paenibacillaceae</taxon>
        <taxon>Paenibacillus</taxon>
    </lineage>
</organism>
<proteinExistence type="predicted"/>
<keyword evidence="1" id="KW-0472">Membrane</keyword>
<evidence type="ECO:0000313" key="3">
    <source>
        <dbReference type="Proteomes" id="UP000609323"/>
    </source>
</evidence>
<evidence type="ECO:0000256" key="1">
    <source>
        <dbReference type="SAM" id="Phobius"/>
    </source>
</evidence>
<sequence length="49" mass="5376">MLAKVDFHIFNYISLVQLSCGFKRVMYTAAVVLLFAGLFLAAHDGDPDG</sequence>
<keyword evidence="1" id="KW-1133">Transmembrane helix</keyword>
<keyword evidence="3" id="KW-1185">Reference proteome</keyword>